<dbReference type="InterPro" id="IPR031732">
    <property type="entry name" value="DUF4729"/>
</dbReference>
<organism evidence="3 4">
    <name type="scientific">Glossina austeni</name>
    <name type="common">Savannah tsetse fly</name>
    <dbReference type="NCBI Taxonomy" id="7395"/>
    <lineage>
        <taxon>Eukaryota</taxon>
        <taxon>Metazoa</taxon>
        <taxon>Ecdysozoa</taxon>
        <taxon>Arthropoda</taxon>
        <taxon>Hexapoda</taxon>
        <taxon>Insecta</taxon>
        <taxon>Pterygota</taxon>
        <taxon>Neoptera</taxon>
        <taxon>Endopterygota</taxon>
        <taxon>Diptera</taxon>
        <taxon>Brachycera</taxon>
        <taxon>Muscomorpha</taxon>
        <taxon>Hippoboscoidea</taxon>
        <taxon>Glossinidae</taxon>
        <taxon>Glossina</taxon>
    </lineage>
</organism>
<feature type="region of interest" description="Disordered" evidence="1">
    <location>
        <begin position="163"/>
        <end position="190"/>
    </location>
</feature>
<reference evidence="3" key="1">
    <citation type="submission" date="2020-05" db="UniProtKB">
        <authorList>
            <consortium name="EnsemblMetazoa"/>
        </authorList>
    </citation>
    <scope>IDENTIFICATION</scope>
    <source>
        <strain evidence="3">TTRI</strain>
    </source>
</reference>
<dbReference type="Proteomes" id="UP000078200">
    <property type="component" value="Unassembled WGS sequence"/>
</dbReference>
<dbReference type="VEuPathDB" id="VectorBase:GAUT024811"/>
<accession>A0A1A9V3Q9</accession>
<name>A0A1A9V3Q9_GLOAU</name>
<dbReference type="EnsemblMetazoa" id="GAUT024811-RA">
    <property type="protein sequence ID" value="GAUT024811-PA"/>
    <property type="gene ID" value="GAUT024811"/>
</dbReference>
<evidence type="ECO:0000256" key="1">
    <source>
        <dbReference type="SAM" id="MobiDB-lite"/>
    </source>
</evidence>
<proteinExistence type="predicted"/>
<evidence type="ECO:0000313" key="3">
    <source>
        <dbReference type="EnsemblMetazoa" id="GAUT024811-PA"/>
    </source>
</evidence>
<sequence>MAMDAPNQRIAKIQAQICDVHPTPSNVSSSPLAGEHFISNIIFNDINSETLLSQEQEHLRFHATEKSKAINDDVRKTHSKSGQSSLLGNVIKENYAAAQGSREHNIDATHHCPHNSTQYRRHRYRRHTISEYIPRQDYKLLFANDFDDSKKCSNSELRISDSTDSMKNYYSGSTTESSQNSEGDYESNDSCPDVCNYSDSLSTSSPTYDEQMKTLHIVELNDSLRKKEEVGLYLLSYSYGSPAFTQNDYSKLPDPNWLLPAPQTMRKTVYYRSSKCICVPNESGPGFTILHSPPPDINIALLHKFKSEELLILLSTLDIRVQKILQAFQENSHIKYKESADLCIEVQKKNFIKVFPPNVKGSSQDEQGSQEIVDVNASETTSEEQISYELAAINNPMNLTKNSSTLVLHLLNVHRAYYDPLSNVPPLEHITYWLKKLKLIARAPPPQYQAISCSSAVAQELLMRKIRCIRIKPVSASKVHMPRNPARCPEHKCQCKILVSNCSKHLVLDRTHLLMENITPFQPERFFLDPRLTYCGITNCIPLYLMHDKITNLGSTSYIDLLPLLIMSSRINRAQMYSMNEHDYQDCIGIAKSTEFFLMWIAGIVPEEFPISVTLTVWPDKTQMPKYHVVYSGEVCSVRKSQQNIEVCKSGRVLSLSSLEMDFLTQGGKQFLYFAACRPLIKRLRTCLACRNCLRS</sequence>
<evidence type="ECO:0000259" key="2">
    <source>
        <dbReference type="Pfam" id="PF15866"/>
    </source>
</evidence>
<feature type="compositionally biased region" description="Polar residues" evidence="1">
    <location>
        <begin position="163"/>
        <end position="182"/>
    </location>
</feature>
<dbReference type="AlphaFoldDB" id="A0A1A9V3Q9"/>
<dbReference type="STRING" id="7395.A0A1A9V3Q9"/>
<keyword evidence="4" id="KW-1185">Reference proteome</keyword>
<protein>
    <recommendedName>
        <fullName evidence="2">DUF4729 domain-containing protein</fullName>
    </recommendedName>
</protein>
<feature type="domain" description="DUF4729" evidence="2">
    <location>
        <begin position="487"/>
        <end position="666"/>
    </location>
</feature>
<evidence type="ECO:0000313" key="4">
    <source>
        <dbReference type="Proteomes" id="UP000078200"/>
    </source>
</evidence>
<dbReference type="Pfam" id="PF15866">
    <property type="entry name" value="DUF4729"/>
    <property type="match status" value="1"/>
</dbReference>